<organism evidence="2 3">
    <name type="scientific">Actinacidiphila oryziradicis</name>
    <dbReference type="NCBI Taxonomy" id="2571141"/>
    <lineage>
        <taxon>Bacteria</taxon>
        <taxon>Bacillati</taxon>
        <taxon>Actinomycetota</taxon>
        <taxon>Actinomycetes</taxon>
        <taxon>Kitasatosporales</taxon>
        <taxon>Streptomycetaceae</taxon>
        <taxon>Actinacidiphila</taxon>
    </lineage>
</organism>
<proteinExistence type="predicted"/>
<feature type="non-terminal residue" evidence="2">
    <location>
        <position position="1"/>
    </location>
</feature>
<reference evidence="2 3" key="1">
    <citation type="submission" date="2019-04" db="EMBL/GenBank/DDBJ databases">
        <title>Streptomyces oryziradicis sp. nov., a novel actinomycete isolated from rhizosphere soil of rice (Oryza sativa L.).</title>
        <authorList>
            <person name="Li C."/>
        </authorList>
    </citation>
    <scope>NUCLEOTIDE SEQUENCE [LARGE SCALE GENOMIC DNA]</scope>
    <source>
        <strain evidence="2 3">NEAU-C40</strain>
    </source>
</reference>
<dbReference type="EMBL" id="SUMC01000227">
    <property type="protein sequence ID" value="TJZ94392.1"/>
    <property type="molecule type" value="Genomic_DNA"/>
</dbReference>
<dbReference type="RefSeq" id="WP_211265891.1">
    <property type="nucleotide sequence ID" value="NZ_SUMC01000227.1"/>
</dbReference>
<evidence type="ECO:0000313" key="3">
    <source>
        <dbReference type="Proteomes" id="UP000305778"/>
    </source>
</evidence>
<evidence type="ECO:0000259" key="1">
    <source>
        <dbReference type="Pfam" id="PF13751"/>
    </source>
</evidence>
<protein>
    <submittedName>
        <fullName evidence="2">IS1182 family transposase</fullName>
    </submittedName>
</protein>
<gene>
    <name evidence="2" type="ORF">FCI23_53865</name>
</gene>
<dbReference type="AlphaFoldDB" id="A0A4U0RHT3"/>
<comment type="caution">
    <text evidence="2">The sequence shown here is derived from an EMBL/GenBank/DDBJ whole genome shotgun (WGS) entry which is preliminary data.</text>
</comment>
<evidence type="ECO:0000313" key="2">
    <source>
        <dbReference type="EMBL" id="TJZ94392.1"/>
    </source>
</evidence>
<keyword evidence="3" id="KW-1185">Reference proteome</keyword>
<dbReference type="Proteomes" id="UP000305778">
    <property type="component" value="Unassembled WGS sequence"/>
</dbReference>
<sequence length="140" mass="16231">APFTVVRFDKRQCGPCPEKPSCTSGAARTVNFLPQHLHELQAQNRSDQQDPQWQRLYASRSGIEGTMNELVNGHRMRRRRYHGVAKAHVQHVLTAIAVNIERLSTQEPADSTYRPRSPTAFQQYLDENDLPRPRWWRQGQ</sequence>
<feature type="domain" description="Transposase DDE" evidence="1">
    <location>
        <begin position="6"/>
        <end position="103"/>
    </location>
</feature>
<accession>A0A4U0RHT3</accession>
<dbReference type="InterPro" id="IPR025668">
    <property type="entry name" value="Tnp_DDE_dom"/>
</dbReference>
<name>A0A4U0RHT3_9ACTN</name>
<dbReference type="Pfam" id="PF13751">
    <property type="entry name" value="DDE_Tnp_1_6"/>
    <property type="match status" value="1"/>
</dbReference>